<reference evidence="1 2" key="1">
    <citation type="journal article" date="2012" name="J. Bacteriol.">
        <title>Complete genome sequence of the broad-host-range strain Sinorhizobium fredii USDA257.</title>
        <authorList>
            <person name="Schuldes J."/>
            <person name="Rodriguez Orbegoso M."/>
            <person name="Schmeisser C."/>
            <person name="Krishnan H.B."/>
            <person name="Daniel R."/>
            <person name="Streit W.R."/>
        </authorList>
    </citation>
    <scope>NUCLEOTIDE SEQUENCE [LARGE SCALE GENOMIC DNA]</scope>
    <source>
        <strain evidence="1 2">USDA 257</strain>
    </source>
</reference>
<proteinExistence type="predicted"/>
<dbReference type="PATRIC" id="fig|1185652.3.peg.2480"/>
<evidence type="ECO:0000313" key="1">
    <source>
        <dbReference type="EMBL" id="AFL50972.1"/>
    </source>
</evidence>
<accession>I3X516</accession>
<gene>
    <name evidence="1" type="ORF">USDA257_c23960</name>
</gene>
<sequence>MVRAHRTEAAMRGPELGQQFRTILDKPVPERKMLQATHADESKLTKNQSLVLAVLKSSEQPLSAYSILDRLREHGLKARSSSIVRSTSYWKQVEFIVWRA</sequence>
<dbReference type="AlphaFoldDB" id="I3X516"/>
<organism evidence="1 2">
    <name type="scientific">Sinorhizobium fredii (strain USDA 257)</name>
    <dbReference type="NCBI Taxonomy" id="1185652"/>
    <lineage>
        <taxon>Bacteria</taxon>
        <taxon>Pseudomonadati</taxon>
        <taxon>Pseudomonadota</taxon>
        <taxon>Alphaproteobacteria</taxon>
        <taxon>Hyphomicrobiales</taxon>
        <taxon>Rhizobiaceae</taxon>
        <taxon>Sinorhizobium/Ensifer group</taxon>
        <taxon>Sinorhizobium</taxon>
    </lineage>
</organism>
<evidence type="ECO:0008006" key="3">
    <source>
        <dbReference type="Google" id="ProtNLM"/>
    </source>
</evidence>
<name>I3X516_SINF2</name>
<dbReference type="HOGENOM" id="CLU_2304141_0_0_5"/>
<dbReference type="Gene3D" id="1.10.10.10">
    <property type="entry name" value="Winged helix-like DNA-binding domain superfamily/Winged helix DNA-binding domain"/>
    <property type="match status" value="1"/>
</dbReference>
<dbReference type="KEGG" id="sfd:USDA257_c23960"/>
<dbReference type="Proteomes" id="UP000006180">
    <property type="component" value="Chromosome"/>
</dbReference>
<dbReference type="InterPro" id="IPR036388">
    <property type="entry name" value="WH-like_DNA-bd_sf"/>
</dbReference>
<protein>
    <recommendedName>
        <fullName evidence="3">Ferric uptake regulation protein</fullName>
    </recommendedName>
</protein>
<dbReference type="EMBL" id="CP003563">
    <property type="protein sequence ID" value="AFL50972.1"/>
    <property type="molecule type" value="Genomic_DNA"/>
</dbReference>
<evidence type="ECO:0000313" key="2">
    <source>
        <dbReference type="Proteomes" id="UP000006180"/>
    </source>
</evidence>
<dbReference type="STRING" id="1185652.USDA257_c23960"/>